<dbReference type="STRING" id="1797472.A2215_00085"/>
<gene>
    <name evidence="1" type="ORF">A2215_00085</name>
</gene>
<dbReference type="EMBL" id="MEZY01000023">
    <property type="protein sequence ID" value="OGD64083.1"/>
    <property type="molecule type" value="Genomic_DNA"/>
</dbReference>
<evidence type="ECO:0000313" key="2">
    <source>
        <dbReference type="Proteomes" id="UP000178583"/>
    </source>
</evidence>
<dbReference type="AlphaFoldDB" id="A0A1F5E9Q0"/>
<evidence type="ECO:0000313" key="1">
    <source>
        <dbReference type="EMBL" id="OGD64083.1"/>
    </source>
</evidence>
<accession>A0A1F5E9Q0</accession>
<dbReference type="InterPro" id="IPR026350">
    <property type="entry name" value="GxxExxY"/>
</dbReference>
<evidence type="ECO:0008006" key="3">
    <source>
        <dbReference type="Google" id="ProtNLM"/>
    </source>
</evidence>
<dbReference type="NCBIfam" id="TIGR04256">
    <property type="entry name" value="GxxExxY"/>
    <property type="match status" value="1"/>
</dbReference>
<comment type="caution">
    <text evidence="1">The sequence shown here is derived from an EMBL/GenBank/DDBJ whole genome shotgun (WGS) entry which is preliminary data.</text>
</comment>
<reference evidence="1 2" key="1">
    <citation type="journal article" date="2016" name="Nat. Commun.">
        <title>Thousands of microbial genomes shed light on interconnected biogeochemical processes in an aquifer system.</title>
        <authorList>
            <person name="Anantharaman K."/>
            <person name="Brown C.T."/>
            <person name="Hug L.A."/>
            <person name="Sharon I."/>
            <person name="Castelle C.J."/>
            <person name="Probst A.J."/>
            <person name="Thomas B.C."/>
            <person name="Singh A."/>
            <person name="Wilkins M.J."/>
            <person name="Karaoz U."/>
            <person name="Brodie E.L."/>
            <person name="Williams K.H."/>
            <person name="Hubbard S.S."/>
            <person name="Banfield J.F."/>
        </authorList>
    </citation>
    <scope>NUCLEOTIDE SEQUENCE [LARGE SCALE GENOMIC DNA]</scope>
</reference>
<protein>
    <recommendedName>
        <fullName evidence="3">GxxExxY protein</fullName>
    </recommendedName>
</protein>
<dbReference type="Proteomes" id="UP000178583">
    <property type="component" value="Unassembled WGS sequence"/>
</dbReference>
<dbReference type="Pfam" id="PF13366">
    <property type="entry name" value="PDDEXK_3"/>
    <property type="match status" value="1"/>
</dbReference>
<organism evidence="1 2">
    <name type="scientific">Candidatus Berkelbacteria bacterium RIFOXYA2_FULL_43_10</name>
    <dbReference type="NCBI Taxonomy" id="1797472"/>
    <lineage>
        <taxon>Bacteria</taxon>
        <taxon>Candidatus Berkelbacteria</taxon>
    </lineage>
</organism>
<sequence>MTELIYKDLSYKITGLIFEIDNIIGHGQSEKVYGDMFEKLLQREKITYKREVYFPIKVEGQLIKKCFFDFLINDKIIIELKANDINYKQVCSQLFKYLKTSNKKLGLIYRFTKGGVRTKRIPLFD</sequence>
<name>A0A1F5E9Q0_9BACT</name>
<proteinExistence type="predicted"/>